<protein>
    <submittedName>
        <fullName evidence="2">Uncharacterized protein</fullName>
    </submittedName>
</protein>
<gene>
    <name evidence="2" type="ORF">SDC9_165097</name>
</gene>
<sequence length="166" mass="17471">MHGTCGFALGGAVVVHAHAHIAAAHVGDGRLELAAGKTVAGLALKQGDDIAGLVALHLHMAGGTCRQVQLVADVQWNRAVIARHREKFGVRDSWCHAESVARKTGAESPQGRQARAAPYAQGVVPLPHCEARRERGKPQSGSGGVFTSARRRNPPASGCLRSRRSI</sequence>
<organism evidence="2">
    <name type="scientific">bioreactor metagenome</name>
    <dbReference type="NCBI Taxonomy" id="1076179"/>
    <lineage>
        <taxon>unclassified sequences</taxon>
        <taxon>metagenomes</taxon>
        <taxon>ecological metagenomes</taxon>
    </lineage>
</organism>
<dbReference type="AlphaFoldDB" id="A0A645FVR5"/>
<dbReference type="EMBL" id="VSSQ01064934">
    <property type="protein sequence ID" value="MPN17742.1"/>
    <property type="molecule type" value="Genomic_DNA"/>
</dbReference>
<reference evidence="2" key="1">
    <citation type="submission" date="2019-08" db="EMBL/GenBank/DDBJ databases">
        <authorList>
            <person name="Kucharzyk K."/>
            <person name="Murdoch R.W."/>
            <person name="Higgins S."/>
            <person name="Loffler F."/>
        </authorList>
    </citation>
    <scope>NUCLEOTIDE SEQUENCE</scope>
</reference>
<comment type="caution">
    <text evidence="2">The sequence shown here is derived from an EMBL/GenBank/DDBJ whole genome shotgun (WGS) entry which is preliminary data.</text>
</comment>
<feature type="region of interest" description="Disordered" evidence="1">
    <location>
        <begin position="128"/>
        <end position="166"/>
    </location>
</feature>
<evidence type="ECO:0000256" key="1">
    <source>
        <dbReference type="SAM" id="MobiDB-lite"/>
    </source>
</evidence>
<name>A0A645FVR5_9ZZZZ</name>
<accession>A0A645FVR5</accession>
<proteinExistence type="predicted"/>
<evidence type="ECO:0000313" key="2">
    <source>
        <dbReference type="EMBL" id="MPN17742.1"/>
    </source>
</evidence>